<keyword evidence="2" id="KW-1015">Disulfide bond</keyword>
<comment type="similarity">
    <text evidence="1">Belongs to the peptidase A1 family.</text>
</comment>
<dbReference type="GO" id="GO:0006508">
    <property type="term" value="P:proteolysis"/>
    <property type="evidence" value="ECO:0007669"/>
    <property type="project" value="UniProtKB-KW"/>
</dbReference>
<evidence type="ECO:0000313" key="4">
    <source>
        <dbReference type="EMBL" id="EFN74738.1"/>
    </source>
</evidence>
<keyword evidence="4" id="KW-0378">Hydrolase</keyword>
<dbReference type="PANTHER" id="PTHR47966:SF51">
    <property type="entry name" value="BETA-SITE APP-CLEAVING ENZYME, ISOFORM A-RELATED"/>
    <property type="match status" value="1"/>
</dbReference>
<dbReference type="Pfam" id="PF00026">
    <property type="entry name" value="Asp"/>
    <property type="match status" value="1"/>
</dbReference>
<dbReference type="GO" id="GO:0004190">
    <property type="term" value="F:aspartic-type endopeptidase activity"/>
    <property type="evidence" value="ECO:0007669"/>
    <property type="project" value="InterPro"/>
</dbReference>
<sequence>LCRDTSAELSGKLTLGGSDSALYEGDFTYIPISRTGHWQFIMDKIVINDVNLCEESCETIVELENMFILGPKKKIIFINSFIQSAMDCDQISQLPTIQFILGGKAFSLTGEDYMFPHYLNKTICLSGVVNRFDRDDINWILGSIFISRYYIEFDMKNNRLGFALAK</sequence>
<evidence type="ECO:0000256" key="1">
    <source>
        <dbReference type="ARBA" id="ARBA00007447"/>
    </source>
</evidence>
<dbReference type="EMBL" id="GL434607">
    <property type="protein sequence ID" value="EFN74738.1"/>
    <property type="molecule type" value="Genomic_DNA"/>
</dbReference>
<organism evidence="5">
    <name type="scientific">Camponotus floridanus</name>
    <name type="common">Florida carpenter ant</name>
    <dbReference type="NCBI Taxonomy" id="104421"/>
    <lineage>
        <taxon>Eukaryota</taxon>
        <taxon>Metazoa</taxon>
        <taxon>Ecdysozoa</taxon>
        <taxon>Arthropoda</taxon>
        <taxon>Hexapoda</taxon>
        <taxon>Insecta</taxon>
        <taxon>Pterygota</taxon>
        <taxon>Neoptera</taxon>
        <taxon>Endopterygota</taxon>
        <taxon>Hymenoptera</taxon>
        <taxon>Apocrita</taxon>
        <taxon>Aculeata</taxon>
        <taxon>Formicoidea</taxon>
        <taxon>Formicidae</taxon>
        <taxon>Formicinae</taxon>
        <taxon>Camponotus</taxon>
    </lineage>
</organism>
<dbReference type="AlphaFoldDB" id="E1ZVP7"/>
<dbReference type="InterPro" id="IPR021109">
    <property type="entry name" value="Peptidase_aspartic_dom_sf"/>
</dbReference>
<dbReference type="PANTHER" id="PTHR47966">
    <property type="entry name" value="BETA-SITE APP-CLEAVING ENZYME, ISOFORM A-RELATED"/>
    <property type="match status" value="1"/>
</dbReference>
<keyword evidence="5" id="KW-1185">Reference proteome</keyword>
<feature type="disulfide bond" evidence="2">
    <location>
        <begin position="53"/>
        <end position="57"/>
    </location>
</feature>
<dbReference type="Gene3D" id="2.40.70.10">
    <property type="entry name" value="Acid Proteases"/>
    <property type="match status" value="1"/>
</dbReference>
<evidence type="ECO:0000259" key="3">
    <source>
        <dbReference type="PROSITE" id="PS51767"/>
    </source>
</evidence>
<keyword evidence="4" id="KW-0645">Protease</keyword>
<proteinExistence type="inferred from homology"/>
<dbReference type="InterPro" id="IPR001461">
    <property type="entry name" value="Aspartic_peptidase_A1"/>
</dbReference>
<dbReference type="PRINTS" id="PR00792">
    <property type="entry name" value="PEPSIN"/>
</dbReference>
<name>E1ZVP7_CAMFO</name>
<reference evidence="4 5" key="1">
    <citation type="journal article" date="2010" name="Science">
        <title>Genomic comparison of the ants Camponotus floridanus and Harpegnathos saltator.</title>
        <authorList>
            <person name="Bonasio R."/>
            <person name="Zhang G."/>
            <person name="Ye C."/>
            <person name="Mutti N.S."/>
            <person name="Fang X."/>
            <person name="Qin N."/>
            <person name="Donahue G."/>
            <person name="Yang P."/>
            <person name="Li Q."/>
            <person name="Li C."/>
            <person name="Zhang P."/>
            <person name="Huang Z."/>
            <person name="Berger S.L."/>
            <person name="Reinberg D."/>
            <person name="Wang J."/>
            <person name="Liebig J."/>
        </authorList>
    </citation>
    <scope>NUCLEOTIDE SEQUENCE [LARGE SCALE GENOMIC DNA]</scope>
    <source>
        <strain evidence="5">C129</strain>
    </source>
</reference>
<dbReference type="OrthoDB" id="7543269at2759"/>
<dbReference type="OMA" id="NMSAWIL"/>
<dbReference type="Proteomes" id="UP000000311">
    <property type="component" value="Unassembled WGS sequence"/>
</dbReference>
<dbReference type="InterPro" id="IPR033121">
    <property type="entry name" value="PEPTIDASE_A1"/>
</dbReference>
<evidence type="ECO:0000256" key="2">
    <source>
        <dbReference type="PIRSR" id="PIRSR601461-2"/>
    </source>
</evidence>
<dbReference type="SUPFAM" id="SSF50630">
    <property type="entry name" value="Acid proteases"/>
    <property type="match status" value="1"/>
</dbReference>
<feature type="domain" description="Peptidase A1" evidence="3">
    <location>
        <begin position="1"/>
        <end position="163"/>
    </location>
</feature>
<dbReference type="PROSITE" id="PS51767">
    <property type="entry name" value="PEPTIDASE_A1"/>
    <property type="match status" value="1"/>
</dbReference>
<feature type="disulfide bond" evidence="2">
    <location>
        <begin position="88"/>
        <end position="124"/>
    </location>
</feature>
<accession>E1ZVP7</accession>
<evidence type="ECO:0000313" key="5">
    <source>
        <dbReference type="Proteomes" id="UP000000311"/>
    </source>
</evidence>
<feature type="non-terminal residue" evidence="4">
    <location>
        <position position="1"/>
    </location>
</feature>
<dbReference type="InParanoid" id="E1ZVP7"/>
<protein>
    <submittedName>
        <fullName evidence="4">Lysosomal aspartic protease</fullName>
    </submittedName>
</protein>
<gene>
    <name evidence="4" type="ORF">EAG_09740</name>
</gene>
<dbReference type="STRING" id="104421.E1ZVP7"/>